<evidence type="ECO:0000259" key="10">
    <source>
        <dbReference type="PROSITE" id="PS51873"/>
    </source>
</evidence>
<feature type="domain" description="RING-type" evidence="10">
    <location>
        <begin position="186"/>
        <end position="393"/>
    </location>
</feature>
<organism evidence="11 12">
    <name type="scientific">Paramecium sonneborni</name>
    <dbReference type="NCBI Taxonomy" id="65129"/>
    <lineage>
        <taxon>Eukaryota</taxon>
        <taxon>Sar</taxon>
        <taxon>Alveolata</taxon>
        <taxon>Ciliophora</taxon>
        <taxon>Intramacronucleata</taxon>
        <taxon>Oligohymenophorea</taxon>
        <taxon>Peniculida</taxon>
        <taxon>Parameciidae</taxon>
        <taxon>Paramecium</taxon>
    </lineage>
</organism>
<keyword evidence="2" id="KW-0808">Transferase</keyword>
<keyword evidence="12" id="KW-1185">Reference proteome</keyword>
<evidence type="ECO:0000313" key="11">
    <source>
        <dbReference type="EMBL" id="CAD8104184.1"/>
    </source>
</evidence>
<dbReference type="InterPro" id="IPR044066">
    <property type="entry name" value="TRIAD_supradom"/>
</dbReference>
<dbReference type="EMBL" id="CAJJDN010000081">
    <property type="protein sequence ID" value="CAD8104184.1"/>
    <property type="molecule type" value="Genomic_DNA"/>
</dbReference>
<dbReference type="GO" id="GO:0004842">
    <property type="term" value="F:ubiquitin-protein transferase activity"/>
    <property type="evidence" value="ECO:0007669"/>
    <property type="project" value="TreeGrafter"/>
</dbReference>
<dbReference type="GO" id="GO:0097039">
    <property type="term" value="P:protein linear polyubiquitination"/>
    <property type="evidence" value="ECO:0007669"/>
    <property type="project" value="TreeGrafter"/>
</dbReference>
<evidence type="ECO:0000259" key="9">
    <source>
        <dbReference type="PROSITE" id="PS50089"/>
    </source>
</evidence>
<keyword evidence="4" id="KW-0677">Repeat</keyword>
<evidence type="ECO:0000256" key="4">
    <source>
        <dbReference type="ARBA" id="ARBA00022737"/>
    </source>
</evidence>
<dbReference type="SMART" id="SM00184">
    <property type="entry name" value="RING"/>
    <property type="match status" value="1"/>
</dbReference>
<evidence type="ECO:0000256" key="1">
    <source>
        <dbReference type="ARBA" id="ARBA00004906"/>
    </source>
</evidence>
<dbReference type="GO" id="GO:0000151">
    <property type="term" value="C:ubiquitin ligase complex"/>
    <property type="evidence" value="ECO:0007669"/>
    <property type="project" value="TreeGrafter"/>
</dbReference>
<comment type="pathway">
    <text evidence="1">Protein modification; protein ubiquitination.</text>
</comment>
<evidence type="ECO:0000256" key="7">
    <source>
        <dbReference type="ARBA" id="ARBA00022833"/>
    </source>
</evidence>
<dbReference type="Pfam" id="PF01485">
    <property type="entry name" value="IBR"/>
    <property type="match status" value="1"/>
</dbReference>
<dbReference type="CDD" id="cd20335">
    <property type="entry name" value="BRcat_RBR"/>
    <property type="match status" value="1"/>
</dbReference>
<evidence type="ECO:0000256" key="6">
    <source>
        <dbReference type="ARBA" id="ARBA00022786"/>
    </source>
</evidence>
<dbReference type="GO" id="GO:0043161">
    <property type="term" value="P:proteasome-mediated ubiquitin-dependent protein catabolic process"/>
    <property type="evidence" value="ECO:0007669"/>
    <property type="project" value="TreeGrafter"/>
</dbReference>
<reference evidence="11" key="1">
    <citation type="submission" date="2021-01" db="EMBL/GenBank/DDBJ databases">
        <authorList>
            <consortium name="Genoscope - CEA"/>
            <person name="William W."/>
        </authorList>
    </citation>
    <scope>NUCLEOTIDE SEQUENCE</scope>
</reference>
<comment type="caution">
    <text evidence="11">The sequence shown here is derived from an EMBL/GenBank/DDBJ whole genome shotgun (WGS) entry which is preliminary data.</text>
</comment>
<dbReference type="Pfam" id="PF22191">
    <property type="entry name" value="IBR_1"/>
    <property type="match status" value="1"/>
</dbReference>
<dbReference type="AlphaFoldDB" id="A0A8S1PMT9"/>
<dbReference type="GO" id="GO:0043130">
    <property type="term" value="F:ubiquitin binding"/>
    <property type="evidence" value="ECO:0007669"/>
    <property type="project" value="TreeGrafter"/>
</dbReference>
<evidence type="ECO:0000256" key="2">
    <source>
        <dbReference type="ARBA" id="ARBA00022679"/>
    </source>
</evidence>
<sequence>MFSIIEIVDKIKKCLNTIEIDNIIMDSFILGKLQRENNENSFEKNLDSIVNLRQINQSMKETVSITKCYDEILCGSQNLEKISTLSKEQNVEEFLIIQEEPDIIQSLPDQRKKFMFNFQQRQFQVKNSHENRKDQQTNESKNDFKSIELALKIQQEFEQEYQNDLLALQLYENQFQDKQIIEEIQNQVECQICLEDIQFIELIALYCGHIFHKKCLNEYCQIQIQSKSVPMRCPWANCKENVMYSDLREVLDMRILNEFQQLTFTAYINNHSDEYSWCPTPDCTYIFIANNSQFYCPVCKKSYCLICKTEFHQGQTCQQYRASNYYGSRNQSKDLADQQFFNFLQGAKYKQCPQCKFWVEKNQGCDHMTCRCKFGFCYVCGGVYLQCACINRINMI</sequence>
<accession>A0A8S1PMT9</accession>
<dbReference type="PANTHER" id="PTHR22770:SF13">
    <property type="entry name" value="RING-TYPE DOMAIN-CONTAINING PROTEIN"/>
    <property type="match status" value="1"/>
</dbReference>
<dbReference type="PROSITE" id="PS50089">
    <property type="entry name" value="ZF_RING_2"/>
    <property type="match status" value="1"/>
</dbReference>
<keyword evidence="7" id="KW-0862">Zinc</keyword>
<dbReference type="InterPro" id="IPR051628">
    <property type="entry name" value="LUBAC_E3_Ligases"/>
</dbReference>
<dbReference type="InterPro" id="IPR001841">
    <property type="entry name" value="Znf_RING"/>
</dbReference>
<dbReference type="PANTHER" id="PTHR22770">
    <property type="entry name" value="UBIQUITIN CONJUGATING ENZYME 7 INTERACTING PROTEIN-RELATED"/>
    <property type="match status" value="1"/>
</dbReference>
<evidence type="ECO:0000256" key="5">
    <source>
        <dbReference type="ARBA" id="ARBA00022771"/>
    </source>
</evidence>
<evidence type="ECO:0000313" key="12">
    <source>
        <dbReference type="Proteomes" id="UP000692954"/>
    </source>
</evidence>
<proteinExistence type="predicted"/>
<dbReference type="PROSITE" id="PS51873">
    <property type="entry name" value="TRIAD"/>
    <property type="match status" value="1"/>
</dbReference>
<name>A0A8S1PMT9_9CILI</name>
<evidence type="ECO:0000256" key="8">
    <source>
        <dbReference type="PROSITE-ProRule" id="PRU00175"/>
    </source>
</evidence>
<dbReference type="CDD" id="cd22584">
    <property type="entry name" value="Rcat_RBR_unk"/>
    <property type="match status" value="1"/>
</dbReference>
<dbReference type="OrthoDB" id="10009520at2759"/>
<dbReference type="Pfam" id="PF17123">
    <property type="entry name" value="zf-RING_11"/>
    <property type="match status" value="1"/>
</dbReference>
<dbReference type="InterPro" id="IPR002867">
    <property type="entry name" value="IBR_dom"/>
</dbReference>
<keyword evidence="5 8" id="KW-0863">Zinc-finger</keyword>
<dbReference type="GO" id="GO:0008270">
    <property type="term" value="F:zinc ion binding"/>
    <property type="evidence" value="ECO:0007669"/>
    <property type="project" value="UniProtKB-KW"/>
</dbReference>
<keyword evidence="6" id="KW-0833">Ubl conjugation pathway</keyword>
<keyword evidence="3" id="KW-0479">Metal-binding</keyword>
<protein>
    <submittedName>
        <fullName evidence="11">Uncharacterized protein</fullName>
    </submittedName>
</protein>
<feature type="domain" description="RING-type" evidence="9">
    <location>
        <begin position="190"/>
        <end position="234"/>
    </location>
</feature>
<evidence type="ECO:0000256" key="3">
    <source>
        <dbReference type="ARBA" id="ARBA00022723"/>
    </source>
</evidence>
<dbReference type="Proteomes" id="UP000692954">
    <property type="component" value="Unassembled WGS sequence"/>
</dbReference>
<gene>
    <name evidence="11" type="ORF">PSON_ATCC_30995.1.T0810227</name>
</gene>
<dbReference type="SMART" id="SM00647">
    <property type="entry name" value="IBR"/>
    <property type="match status" value="2"/>
</dbReference>